<evidence type="ECO:0000256" key="2">
    <source>
        <dbReference type="ARBA" id="ARBA00004429"/>
    </source>
</evidence>
<comment type="function">
    <text evidence="1">Involved in a late step of protoheme IX synthesis.</text>
</comment>
<dbReference type="InterPro" id="IPR010817">
    <property type="entry name" value="HemY_N"/>
</dbReference>
<evidence type="ECO:0000256" key="1">
    <source>
        <dbReference type="ARBA" id="ARBA00002962"/>
    </source>
</evidence>
<evidence type="ECO:0000256" key="8">
    <source>
        <dbReference type="ARBA" id="ARBA00023136"/>
    </source>
</evidence>
<feature type="domain" description="HemY N-terminal" evidence="11">
    <location>
        <begin position="26"/>
        <end position="131"/>
    </location>
</feature>
<dbReference type="SUPFAM" id="SSF48452">
    <property type="entry name" value="TPR-like"/>
    <property type="match status" value="2"/>
</dbReference>
<keyword evidence="6 10" id="KW-0812">Transmembrane</keyword>
<dbReference type="GO" id="GO:0006779">
    <property type="term" value="P:porphyrin-containing compound biosynthetic process"/>
    <property type="evidence" value="ECO:0007669"/>
    <property type="project" value="UniProtKB-KW"/>
</dbReference>
<evidence type="ECO:0000256" key="6">
    <source>
        <dbReference type="ARBA" id="ARBA00022692"/>
    </source>
</evidence>
<dbReference type="UniPathway" id="UPA00252"/>
<evidence type="ECO:0000256" key="7">
    <source>
        <dbReference type="ARBA" id="ARBA00022989"/>
    </source>
</evidence>
<evidence type="ECO:0000256" key="9">
    <source>
        <dbReference type="ARBA" id="ARBA00023244"/>
    </source>
</evidence>
<gene>
    <name evidence="12" type="ORF">EI16_06800</name>
</gene>
<dbReference type="InterPro" id="IPR011990">
    <property type="entry name" value="TPR-like_helical_dom_sf"/>
</dbReference>
<evidence type="ECO:0000256" key="10">
    <source>
        <dbReference type="SAM" id="Phobius"/>
    </source>
</evidence>
<dbReference type="Pfam" id="PF07219">
    <property type="entry name" value="HemY_N"/>
    <property type="match status" value="1"/>
</dbReference>
<evidence type="ECO:0000313" key="12">
    <source>
        <dbReference type="EMBL" id="KDN95990.1"/>
    </source>
</evidence>
<keyword evidence="8 10" id="KW-0472">Membrane</keyword>
<keyword evidence="13" id="KW-1185">Reference proteome</keyword>
<protein>
    <submittedName>
        <fullName evidence="12">Heme biosynthesis protein HemY</fullName>
    </submittedName>
</protein>
<dbReference type="NCBIfam" id="TIGR00540">
    <property type="entry name" value="TPR_hemY_coli"/>
    <property type="match status" value="1"/>
</dbReference>
<keyword evidence="5" id="KW-0997">Cell inner membrane</keyword>
<name>A0A067A0U3_HYDMR</name>
<evidence type="ECO:0000256" key="3">
    <source>
        <dbReference type="ARBA" id="ARBA00004744"/>
    </source>
</evidence>
<organism evidence="12 13">
    <name type="scientific">Hydrogenovibrio marinus</name>
    <dbReference type="NCBI Taxonomy" id="28885"/>
    <lineage>
        <taxon>Bacteria</taxon>
        <taxon>Pseudomonadati</taxon>
        <taxon>Pseudomonadota</taxon>
        <taxon>Gammaproteobacteria</taxon>
        <taxon>Thiotrichales</taxon>
        <taxon>Piscirickettsiaceae</taxon>
        <taxon>Hydrogenovibrio</taxon>
    </lineage>
</organism>
<dbReference type="Proteomes" id="UP000027341">
    <property type="component" value="Unassembled WGS sequence"/>
</dbReference>
<dbReference type="InterPro" id="IPR005254">
    <property type="entry name" value="Heme_biosyn_assoc_TPR_pro"/>
</dbReference>
<reference evidence="12 13" key="1">
    <citation type="submission" date="2014-04" db="EMBL/GenBank/DDBJ databases">
        <title>Draft genome sequence of Hydrogenovibrio marinus MH-110, a model organism for aerobic H2 metabolism.</title>
        <authorList>
            <person name="Cha H.J."/>
            <person name="Jo B.H."/>
            <person name="Hwang B.H."/>
        </authorList>
    </citation>
    <scope>NUCLEOTIDE SEQUENCE [LARGE SCALE GENOMIC DNA]</scope>
    <source>
        <strain evidence="12 13">MH-110</strain>
    </source>
</reference>
<dbReference type="AlphaFoldDB" id="A0A067A0U3"/>
<evidence type="ECO:0000313" key="13">
    <source>
        <dbReference type="Proteomes" id="UP000027341"/>
    </source>
</evidence>
<comment type="pathway">
    <text evidence="3">Porphyrin-containing compound metabolism; protoheme biosynthesis.</text>
</comment>
<comment type="subcellular location">
    <subcellularLocation>
        <location evidence="2">Cell inner membrane</location>
        <topology evidence="2">Multi-pass membrane protein</topology>
    </subcellularLocation>
</comment>
<evidence type="ECO:0000259" key="11">
    <source>
        <dbReference type="Pfam" id="PF07219"/>
    </source>
</evidence>
<dbReference type="GO" id="GO:0005886">
    <property type="term" value="C:plasma membrane"/>
    <property type="evidence" value="ECO:0007669"/>
    <property type="project" value="UniProtKB-SubCell"/>
</dbReference>
<dbReference type="Gene3D" id="1.25.40.10">
    <property type="entry name" value="Tetratricopeptide repeat domain"/>
    <property type="match status" value="1"/>
</dbReference>
<keyword evidence="7 10" id="KW-1133">Transmembrane helix</keyword>
<comment type="caution">
    <text evidence="12">The sequence shown here is derived from an EMBL/GenBank/DDBJ whole genome shotgun (WGS) entry which is preliminary data.</text>
</comment>
<proteinExistence type="predicted"/>
<accession>A0A067A0U3</accession>
<keyword evidence="4" id="KW-1003">Cell membrane</keyword>
<dbReference type="RefSeq" id="WP_029911234.1">
    <property type="nucleotide sequence ID" value="NZ_AP020335.1"/>
</dbReference>
<evidence type="ECO:0000256" key="4">
    <source>
        <dbReference type="ARBA" id="ARBA00022475"/>
    </source>
</evidence>
<keyword evidence="9" id="KW-0627">Porphyrin biosynthesis</keyword>
<dbReference type="EMBL" id="JMIU01000001">
    <property type="protein sequence ID" value="KDN95990.1"/>
    <property type="molecule type" value="Genomic_DNA"/>
</dbReference>
<sequence length="393" mass="44877">MGKLLKWVVFLVIATVLTSLALQDNGRLSMVWHDWVIETSLSFAIVLAIVVIFVFYFLIRLWAFFVHLPRHLRERRALKRQSKAGKTLTKGMIALEYGDWKMAEKQLIKSAKDSPTGLMNYLSAAKMAHNQNASDRRDDYLSQARANYPEDYDTIGLVEARLLRDSEPHKAQAILKTLVRQQPKNKVVLAEYAQLLEKLEDWQVLGEILPQLRKLSAVDKPELQRLETRLIAGKVATAENEAALESLWSSLSAKQQLQSDILAEFVEQRMGWGMEQGLAERIAKSLKQQWSDRLVYQYGRIQFGPAFERFKTAENWLKGREENPVLLLTLGRLACMSQFWGAAHAYLKRSLALQPEIETFHVLAKCYEAEGLESEAALTYKEAILQLEKKNGG</sequence>
<dbReference type="GO" id="GO:0042168">
    <property type="term" value="P:heme metabolic process"/>
    <property type="evidence" value="ECO:0007669"/>
    <property type="project" value="InterPro"/>
</dbReference>
<evidence type="ECO:0000256" key="5">
    <source>
        <dbReference type="ARBA" id="ARBA00022519"/>
    </source>
</evidence>
<dbReference type="STRING" id="28885.EI16_06800"/>
<feature type="transmembrane region" description="Helical" evidence="10">
    <location>
        <begin position="39"/>
        <end position="66"/>
    </location>
</feature>